<keyword evidence="3" id="KW-1185">Reference proteome</keyword>
<dbReference type="EMBL" id="BMQK01000011">
    <property type="protein sequence ID" value="GGQ70371.1"/>
    <property type="molecule type" value="Genomic_DNA"/>
</dbReference>
<evidence type="ECO:0000313" key="3">
    <source>
        <dbReference type="Proteomes" id="UP000620156"/>
    </source>
</evidence>
<reference evidence="2" key="2">
    <citation type="submission" date="2020-09" db="EMBL/GenBank/DDBJ databases">
        <authorList>
            <person name="Sun Q."/>
            <person name="Ohkuma M."/>
        </authorList>
    </citation>
    <scope>NUCLEOTIDE SEQUENCE</scope>
    <source>
        <strain evidence="2">JCM 3131</strain>
    </source>
</reference>
<dbReference type="PANTHER" id="PTHR48125:SF10">
    <property type="entry name" value="OS12G0136300 PROTEIN"/>
    <property type="match status" value="1"/>
</dbReference>
<reference evidence="2" key="1">
    <citation type="journal article" date="2014" name="Int. J. Syst. Evol. Microbiol.">
        <title>Complete genome sequence of Corynebacterium casei LMG S-19264T (=DSM 44701T), isolated from a smear-ripened cheese.</title>
        <authorList>
            <consortium name="US DOE Joint Genome Institute (JGI-PGF)"/>
            <person name="Walter F."/>
            <person name="Albersmeier A."/>
            <person name="Kalinowski J."/>
            <person name="Ruckert C."/>
        </authorList>
    </citation>
    <scope>NUCLEOTIDE SEQUENCE</scope>
    <source>
        <strain evidence="2">JCM 3131</strain>
    </source>
</reference>
<accession>A0A918EUK7</accession>
<evidence type="ECO:0000313" key="2">
    <source>
        <dbReference type="EMBL" id="GGQ70371.1"/>
    </source>
</evidence>
<sequence>MSTPAESGPPPSPSPPAAPPPPGPAPQDSPPGRTPAPPGTGDKPASDGRGAQKAGPSGSAGAGAAAGPGAGDDTARPGEGSIRAELLREAWTNIGGDHVQGDKFVFHTEGQQPILRTLPDGVIESARHAFQPPPRWEDIQADAWHRRSVVLRGPGGAGKTTAAVRLLIAAGARAYYQLDSVAELTGSTDPSRFDEGAGLLLDDPRDLGELRGSHLTGLEDLLERADAHVVLIAGPDAELDHSVGEYVQRVARPDALDAVLAAHLAHRLGEEEAERVLAADGVAGLADELLAGAACRDAARLAEVLAHEYRAGGDLGLDLDRVRTRMDRTGGEPPEEWFEGLGDTVLRTHAVALAALNGLPREDVAMAASRLLERFRTERGVLATSVEQGPVPLRQDPFARSGRSLAEQLRFRTVDRMVWDHHGWVPCTVAEYRDRDYPRRIIQHVWSEYRVQRELVDWLAELVDSPLLRVRSFAGTALGLIAAASFDHIVYRVFPGWIVHERNGNRRREAIAYALSVCARYRRLLSGVRDLVGYWYTSGRWQEQAAAARAYGSCLGGADLGTALQALTRLATVNHVQVAVAIGDACADLVADDVAEHAPAVLRAVAEMVHEPSSRPQGHLIFLRLADSLVDVEEPATAGTTPRCNRPSLLQLAADSDPGGEQRRLLGYLWSEALGGEQHADLAAAVLERWAAQAENDPLLLDELVRFLAEDVAARSPRAGRLLRWYTVRWTEPDHLRHLPRSAAVLAEALRGSENAAPARSGGAR</sequence>
<proteinExistence type="predicted"/>
<comment type="caution">
    <text evidence="2">The sequence shown here is derived from an EMBL/GenBank/DDBJ whole genome shotgun (WGS) entry which is preliminary data.</text>
</comment>
<protein>
    <submittedName>
        <fullName evidence="2">Uncharacterized protein</fullName>
    </submittedName>
</protein>
<evidence type="ECO:0000256" key="1">
    <source>
        <dbReference type="SAM" id="MobiDB-lite"/>
    </source>
</evidence>
<dbReference type="AlphaFoldDB" id="A0A918EUK7"/>
<organism evidence="2 3">
    <name type="scientific">Streptomyces ruber</name>
    <dbReference type="NCBI Taxonomy" id="83378"/>
    <lineage>
        <taxon>Bacteria</taxon>
        <taxon>Bacillati</taxon>
        <taxon>Actinomycetota</taxon>
        <taxon>Actinomycetes</taxon>
        <taxon>Kitasatosporales</taxon>
        <taxon>Streptomycetaceae</taxon>
        <taxon>Streptomyces</taxon>
    </lineage>
</organism>
<dbReference type="PANTHER" id="PTHR48125">
    <property type="entry name" value="LP07818P1"/>
    <property type="match status" value="1"/>
</dbReference>
<dbReference type="Proteomes" id="UP000620156">
    <property type="component" value="Unassembled WGS sequence"/>
</dbReference>
<dbReference type="SUPFAM" id="SSF52540">
    <property type="entry name" value="P-loop containing nucleoside triphosphate hydrolases"/>
    <property type="match status" value="1"/>
</dbReference>
<dbReference type="RefSeq" id="WP_189218682.1">
    <property type="nucleotide sequence ID" value="NZ_BMQK01000011.1"/>
</dbReference>
<feature type="region of interest" description="Disordered" evidence="1">
    <location>
        <begin position="1"/>
        <end position="78"/>
    </location>
</feature>
<feature type="compositionally biased region" description="Gly residues" evidence="1">
    <location>
        <begin position="58"/>
        <end position="70"/>
    </location>
</feature>
<name>A0A918EUK7_9ACTN</name>
<dbReference type="InterPro" id="IPR027417">
    <property type="entry name" value="P-loop_NTPase"/>
</dbReference>
<gene>
    <name evidence="2" type="ORF">GCM10010145_44920</name>
</gene>
<feature type="compositionally biased region" description="Pro residues" evidence="1">
    <location>
        <begin position="7"/>
        <end position="38"/>
    </location>
</feature>